<sequence length="514" mass="58875">MKKLLIIFICIPLASQELTDVLWEKENLSRAFHYDVFNKSIAVLPSSNKKVEGIFSINSNPRGRGFTINVDHRNIYQESHQNLPEFQIKFSIVNGTFNPSNKKIIKTSHPFWNIQFGTGVVKYNKESNQDVVYYPFNLIHKNANCVHNGIGVFALSGNNISNALFQIASETCAYYQFDLVSVNQAMFIETDSDILMNERIHPIKYNKTDIKSIRDIYQNYDVNNKSFADSSLFNEDEVTIYGLIDGKSHYTSACKTRLGNHPFCDEIILPSYSLAKSLSGTLGLSLIEDKHGSINNLYVKDLIKECDQRKWNNVTLENLSDMATGQYINSTHDLDERGTSSSAVIFNLPSHNEKLNMACKAFPKKRKPGIKFVYHTSDTYILGAALNSYLIANTNDDDFFSDYVKPFFKTNQLSQVSEYILRTDDDVNHPYTGWGMFFVLDDLFTISLLLHDIKNNNSSRLSFLKDALNPDYKNSILAIPDYNIYYNNGFWSRKLDKNIFNCKEDIWIPFMSGF</sequence>
<dbReference type="Proteomes" id="UP000318359">
    <property type="component" value="Unassembled WGS sequence"/>
</dbReference>
<evidence type="ECO:0000313" key="1">
    <source>
        <dbReference type="EMBL" id="RZO17798.1"/>
    </source>
</evidence>
<dbReference type="SUPFAM" id="SSF56601">
    <property type="entry name" value="beta-lactamase/transpeptidase-like"/>
    <property type="match status" value="1"/>
</dbReference>
<accession>A0A520M9A9</accession>
<evidence type="ECO:0000313" key="2">
    <source>
        <dbReference type="Proteomes" id="UP000318359"/>
    </source>
</evidence>
<dbReference type="AlphaFoldDB" id="A0A520M9A9"/>
<gene>
    <name evidence="1" type="ORF">EVB00_01960</name>
</gene>
<comment type="caution">
    <text evidence="1">The sequence shown here is derived from an EMBL/GenBank/DDBJ whole genome shotgun (WGS) entry which is preliminary data.</text>
</comment>
<dbReference type="InterPro" id="IPR012338">
    <property type="entry name" value="Beta-lactam/transpept-like"/>
</dbReference>
<reference evidence="1 2" key="1">
    <citation type="submission" date="2019-02" db="EMBL/GenBank/DDBJ databases">
        <title>Prokaryotic population dynamics and viral predation in marine succession experiment using metagenomics: the confinement effect.</title>
        <authorList>
            <person name="Haro-Moreno J.M."/>
            <person name="Rodriguez-Valera F."/>
            <person name="Lopez-Perez M."/>
        </authorList>
    </citation>
    <scope>NUCLEOTIDE SEQUENCE [LARGE SCALE GENOMIC DNA]</scope>
    <source>
        <strain evidence="1">MED-G167</strain>
    </source>
</reference>
<dbReference type="EMBL" id="SHBM01000023">
    <property type="protein sequence ID" value="RZO17798.1"/>
    <property type="molecule type" value="Genomic_DNA"/>
</dbReference>
<dbReference type="Gene3D" id="3.40.710.10">
    <property type="entry name" value="DD-peptidase/beta-lactamase superfamily"/>
    <property type="match status" value="1"/>
</dbReference>
<name>A0A520M9A9_9GAMM</name>
<protein>
    <recommendedName>
        <fullName evidence="3">Beta-lactamase-related domain-containing protein</fullName>
    </recommendedName>
</protein>
<evidence type="ECO:0008006" key="3">
    <source>
        <dbReference type="Google" id="ProtNLM"/>
    </source>
</evidence>
<feature type="non-terminal residue" evidence="1">
    <location>
        <position position="514"/>
    </location>
</feature>
<proteinExistence type="predicted"/>
<organism evidence="1 2">
    <name type="scientific">SAR86 cluster bacterium</name>
    <dbReference type="NCBI Taxonomy" id="2030880"/>
    <lineage>
        <taxon>Bacteria</taxon>
        <taxon>Pseudomonadati</taxon>
        <taxon>Pseudomonadota</taxon>
        <taxon>Gammaproteobacteria</taxon>
        <taxon>SAR86 cluster</taxon>
    </lineage>
</organism>